<evidence type="ECO:0000313" key="2">
    <source>
        <dbReference type="EMBL" id="MDL0089262.1"/>
    </source>
</evidence>
<evidence type="ECO:0000256" key="1">
    <source>
        <dbReference type="SAM" id="Phobius"/>
    </source>
</evidence>
<keyword evidence="1" id="KW-1133">Transmembrane helix</keyword>
<reference evidence="2" key="1">
    <citation type="submission" date="2022-08" db="EMBL/GenBank/DDBJ databases">
        <authorList>
            <person name="Wang H."/>
        </authorList>
    </citation>
    <scope>NUCLEOTIDE SEQUENCE</scope>
    <source>
        <strain evidence="2">PS10</strain>
    </source>
</reference>
<feature type="transmembrane region" description="Helical" evidence="1">
    <location>
        <begin position="240"/>
        <end position="259"/>
    </location>
</feature>
<dbReference type="Proteomes" id="UP001173801">
    <property type="component" value="Unassembled WGS sequence"/>
</dbReference>
<sequence>MPTKSQNFTKFLTDERVILALICLFDLLFLLYCVSTISLSYYEARQFFEDRNLLGFIVRLSCEFLGQNDYAIRLPMIVFHILSVILLYKISKFYLKFKFDRILAVLLFVFLPGSVVGGLVVSSSGLCLMLTLFVIWLFCNQNFRLFYLFLVLLVFVDEAFLVLYLSLFIFGIYKKDPILSWLCAVLFGVSLYFFGFDTGGRPRGHFADTFGIFAATFSPPIFAFFVYTIYRIWVKESKEILWFVCVVAFCFCMVLSIRQRLELENFLPFCLISTPLMVRVFLNSYRVRLPQFRKKYNILAVFLSAFLVFNWFLIIFNPILYQFISEPKMHFANKFHYAKELAKSLKERDINAVFSDEKLAFVLKFYGILPGGEYILTDGDDIKIEKFGKIIANFGLKKL</sequence>
<evidence type="ECO:0000313" key="3">
    <source>
        <dbReference type="Proteomes" id="UP001173801"/>
    </source>
</evidence>
<feature type="transmembrane region" description="Helical" evidence="1">
    <location>
        <begin position="265"/>
        <end position="285"/>
    </location>
</feature>
<keyword evidence="3" id="KW-1185">Reference proteome</keyword>
<comment type="caution">
    <text evidence="2">The sequence shown here is derived from an EMBL/GenBank/DDBJ whole genome shotgun (WGS) entry which is preliminary data.</text>
</comment>
<name>A0ABT7HQQ1_9BACT</name>
<feature type="transmembrane region" description="Helical" evidence="1">
    <location>
        <begin position="17"/>
        <end position="42"/>
    </location>
</feature>
<gene>
    <name evidence="2" type="ORF">NYG85_07780</name>
</gene>
<feature type="transmembrane region" description="Helical" evidence="1">
    <location>
        <begin position="70"/>
        <end position="90"/>
    </location>
</feature>
<keyword evidence="1" id="KW-0812">Transmembrane</keyword>
<proteinExistence type="predicted"/>
<organism evidence="2 3">
    <name type="scientific">Campylobacter gastrosuis</name>
    <dbReference type="NCBI Taxonomy" id="2974576"/>
    <lineage>
        <taxon>Bacteria</taxon>
        <taxon>Pseudomonadati</taxon>
        <taxon>Campylobacterota</taxon>
        <taxon>Epsilonproteobacteria</taxon>
        <taxon>Campylobacterales</taxon>
        <taxon>Campylobacteraceae</taxon>
        <taxon>Campylobacter</taxon>
    </lineage>
</organism>
<feature type="transmembrane region" description="Helical" evidence="1">
    <location>
        <begin position="210"/>
        <end position="233"/>
    </location>
</feature>
<dbReference type="RefSeq" id="WP_284937915.1">
    <property type="nucleotide sequence ID" value="NZ_JANURM010000009.1"/>
</dbReference>
<accession>A0ABT7HQQ1</accession>
<keyword evidence="1" id="KW-0472">Membrane</keyword>
<protein>
    <submittedName>
        <fullName evidence="2">Glycosyltransferase family 39 protein</fullName>
    </submittedName>
</protein>
<dbReference type="EMBL" id="JANURM010000009">
    <property type="protein sequence ID" value="MDL0089262.1"/>
    <property type="molecule type" value="Genomic_DNA"/>
</dbReference>
<feature type="transmembrane region" description="Helical" evidence="1">
    <location>
        <begin position="297"/>
        <end position="321"/>
    </location>
</feature>
<feature type="transmembrane region" description="Helical" evidence="1">
    <location>
        <begin position="147"/>
        <end position="171"/>
    </location>
</feature>
<reference evidence="2" key="2">
    <citation type="journal article" date="2023" name="Microorganisms">
        <title>Isolation and Genomic Characteristics of Cat-Borne Campylobacter felis sp. nov. and Sheep-Borne Campylobacter ovis sp. nov.</title>
        <authorList>
            <person name="Wang H."/>
            <person name="Li Y."/>
            <person name="Gu Y."/>
            <person name="Zhou G."/>
            <person name="Chen X."/>
            <person name="Zhang X."/>
            <person name="Shao Z."/>
            <person name="Zhang J."/>
            <person name="Zhang M."/>
        </authorList>
    </citation>
    <scope>NUCLEOTIDE SEQUENCE</scope>
    <source>
        <strain evidence="2">PS10</strain>
    </source>
</reference>
<feature type="transmembrane region" description="Helical" evidence="1">
    <location>
        <begin position="178"/>
        <end position="195"/>
    </location>
</feature>
<feature type="transmembrane region" description="Helical" evidence="1">
    <location>
        <begin position="102"/>
        <end position="135"/>
    </location>
</feature>